<evidence type="ECO:0000313" key="9">
    <source>
        <dbReference type="EMBL" id="MBC2312056.1"/>
    </source>
</evidence>
<sequence>MVKTAGKVRSFLGSYFVVLPFCCIIFLGITMVANFMLQLYLQVKDNALLDFSSGRGIVISTDYFFAFQPVGHGKYYLCVFGMASILALFIGYKLRSNLGSLMKGLKSNARFATWRELKKQYVSIPEKGDPYDGVGGIPIGRFLKPAKKTIRFFGRQIVVLTLTWRLLIDNSNTHTLLLGMTRSGKFVYFFSYVFENLSRALLLKNRPSFVTSDLKGELIIATKKMLEKRGYIVYAMNFVDQTLSMFYNPLQKVIDAYLIGDIDEAEVECQSIAYTLYHDPKESQKYFQNSAIHLFTALVLAVCDKAINVKKNCTAANGSVEPISDLDKEIKVHGEAGEIVMVRFPSDRIEKLLFLQSETQTLTIPEALTWEDTLTFTFIRAETGEKRAEYIVPIIKTDVESITLFSVAMMLRELGTKNVMVENEEGTKVPKNALTWYFDQFDSMHPARGQFAQTNFGSGDSTSDVMSTTMEKLTQFTNTKNAKMTAKNSLNLEDLGFGEKPVAVFMILPEGDDSNNGLASIFIKQAYQSLVKRASKEKGQKLLRRVFMNLDEFGNLLKIDGLKTMLTMGLGKGIIFNLGVQEYSQLIEVYGNNDADTIKSTCGNHVYLKSGLPSTNKEVSENLGSYEYEGRSRSGHTFSVDKHKNESLDERPLLKPEELSKLRRGEMVLLRNMKREDNKDRDITAHPIFVKGHHRLSPSYKGLKEYMDPSSQSIQDIGLVSQVKDVDLDHITPRDFIPYAEAMFEHRPYLPQLMQQKRIKTWKDLSVQEFFSTDQLQHLKTLCTNKVDRLDEDDVSLIERSTNMFEFNQTWKMLKQQNKLNDITYQTVKGWMDRRIEQRKKVS</sequence>
<name>A0A7X1DLE2_9LIST</name>
<comment type="similarity">
    <text evidence="2">Belongs to the VirD4/TraG family.</text>
</comment>
<protein>
    <submittedName>
        <fullName evidence="9">Type IV secretory system conjugative DNA transfer family protein</fullName>
    </submittedName>
</protein>
<feature type="region of interest" description="Disordered" evidence="7">
    <location>
        <begin position="628"/>
        <end position="647"/>
    </location>
</feature>
<keyword evidence="3" id="KW-1003">Cell membrane</keyword>
<comment type="subcellular location">
    <subcellularLocation>
        <location evidence="1">Cell membrane</location>
        <topology evidence="1">Multi-pass membrane protein</topology>
    </subcellularLocation>
</comment>
<evidence type="ECO:0000313" key="10">
    <source>
        <dbReference type="Proteomes" id="UP000565628"/>
    </source>
</evidence>
<dbReference type="CDD" id="cd01127">
    <property type="entry name" value="TrwB_TraG_TraD_VirD4"/>
    <property type="match status" value="1"/>
</dbReference>
<dbReference type="InterPro" id="IPR051539">
    <property type="entry name" value="T4SS-coupling_protein"/>
</dbReference>
<comment type="caution">
    <text evidence="9">The sequence shown here is derived from an EMBL/GenBank/DDBJ whole genome shotgun (WGS) entry which is preliminary data.</text>
</comment>
<proteinExistence type="inferred from homology"/>
<evidence type="ECO:0000256" key="7">
    <source>
        <dbReference type="SAM" id="MobiDB-lite"/>
    </source>
</evidence>
<dbReference type="InterPro" id="IPR003688">
    <property type="entry name" value="TraG/VirD4"/>
</dbReference>
<dbReference type="GO" id="GO:0005886">
    <property type="term" value="C:plasma membrane"/>
    <property type="evidence" value="ECO:0007669"/>
    <property type="project" value="UniProtKB-SubCell"/>
</dbReference>
<accession>A0A7X1DLE2</accession>
<dbReference type="Proteomes" id="UP000565628">
    <property type="component" value="Unassembled WGS sequence"/>
</dbReference>
<dbReference type="InterPro" id="IPR027417">
    <property type="entry name" value="P-loop_NTPase"/>
</dbReference>
<evidence type="ECO:0000256" key="5">
    <source>
        <dbReference type="ARBA" id="ARBA00022989"/>
    </source>
</evidence>
<organism evidence="9 10">
    <name type="scientific">Listeria booriae</name>
    <dbReference type="NCBI Taxonomy" id="1552123"/>
    <lineage>
        <taxon>Bacteria</taxon>
        <taxon>Bacillati</taxon>
        <taxon>Bacillota</taxon>
        <taxon>Bacilli</taxon>
        <taxon>Bacillales</taxon>
        <taxon>Listeriaceae</taxon>
        <taxon>Listeria</taxon>
    </lineage>
</organism>
<evidence type="ECO:0000256" key="2">
    <source>
        <dbReference type="ARBA" id="ARBA00008806"/>
    </source>
</evidence>
<feature type="transmembrane region" description="Helical" evidence="8">
    <location>
        <begin position="73"/>
        <end position="92"/>
    </location>
</feature>
<keyword evidence="4 8" id="KW-0812">Transmembrane</keyword>
<evidence type="ECO:0000256" key="4">
    <source>
        <dbReference type="ARBA" id="ARBA00022692"/>
    </source>
</evidence>
<dbReference type="SUPFAM" id="SSF52540">
    <property type="entry name" value="P-loop containing nucleoside triphosphate hydrolases"/>
    <property type="match status" value="1"/>
</dbReference>
<dbReference type="PANTHER" id="PTHR37937">
    <property type="entry name" value="CONJUGATIVE TRANSFER: DNA TRANSPORT"/>
    <property type="match status" value="1"/>
</dbReference>
<keyword evidence="6 8" id="KW-0472">Membrane</keyword>
<gene>
    <name evidence="9" type="ORF">HCJ81_14275</name>
</gene>
<evidence type="ECO:0000256" key="6">
    <source>
        <dbReference type="ARBA" id="ARBA00023136"/>
    </source>
</evidence>
<evidence type="ECO:0000256" key="3">
    <source>
        <dbReference type="ARBA" id="ARBA00022475"/>
    </source>
</evidence>
<dbReference type="Gene3D" id="3.40.50.300">
    <property type="entry name" value="P-loop containing nucleotide triphosphate hydrolases"/>
    <property type="match status" value="1"/>
</dbReference>
<dbReference type="EMBL" id="JAASWV010000023">
    <property type="protein sequence ID" value="MBC2312056.1"/>
    <property type="molecule type" value="Genomic_DNA"/>
</dbReference>
<evidence type="ECO:0000256" key="8">
    <source>
        <dbReference type="SAM" id="Phobius"/>
    </source>
</evidence>
<dbReference type="PANTHER" id="PTHR37937:SF1">
    <property type="entry name" value="CONJUGATIVE TRANSFER: DNA TRANSPORT"/>
    <property type="match status" value="1"/>
</dbReference>
<reference evidence="9 10" key="1">
    <citation type="submission" date="2020-03" db="EMBL/GenBank/DDBJ databases">
        <title>Soil Listeria distribution.</title>
        <authorList>
            <person name="Liao J."/>
            <person name="Wiedmann M."/>
        </authorList>
    </citation>
    <scope>NUCLEOTIDE SEQUENCE [LARGE SCALE GENOMIC DNA]</scope>
    <source>
        <strain evidence="9 10">FSL L7-0039</strain>
    </source>
</reference>
<evidence type="ECO:0000256" key="1">
    <source>
        <dbReference type="ARBA" id="ARBA00004651"/>
    </source>
</evidence>
<dbReference type="RefSeq" id="WP_185642302.1">
    <property type="nucleotide sequence ID" value="NZ_JAASWV010000023.1"/>
</dbReference>
<dbReference type="Pfam" id="PF02534">
    <property type="entry name" value="T4SS-DNA_transf"/>
    <property type="match status" value="2"/>
</dbReference>
<dbReference type="AlphaFoldDB" id="A0A7X1DLE2"/>
<keyword evidence="5 8" id="KW-1133">Transmembrane helix</keyword>
<feature type="transmembrane region" description="Helical" evidence="8">
    <location>
        <begin position="12"/>
        <end position="41"/>
    </location>
</feature>